<evidence type="ECO:0000256" key="1">
    <source>
        <dbReference type="SAM" id="MobiDB-lite"/>
    </source>
</evidence>
<sequence>MAEHHHISDVVTLLFHAVSVDCLILQVCNYGLKRLEPDYPQGPSEEQRGLQRPGQGAPVCVHQRRSRLPHMDLIVRGQITVDKLEPSFERP</sequence>
<name>A0AAV2JPU5_KNICA</name>
<feature type="region of interest" description="Disordered" evidence="1">
    <location>
        <begin position="38"/>
        <end position="57"/>
    </location>
</feature>
<proteinExistence type="predicted"/>
<evidence type="ECO:0000313" key="3">
    <source>
        <dbReference type="EMBL" id="CAL1578062.1"/>
    </source>
</evidence>
<reference evidence="3 4" key="1">
    <citation type="submission" date="2024-04" db="EMBL/GenBank/DDBJ databases">
        <authorList>
            <person name="Waldvogel A.-M."/>
            <person name="Schoenle A."/>
        </authorList>
    </citation>
    <scope>NUCLEOTIDE SEQUENCE [LARGE SCALE GENOMIC DNA]</scope>
</reference>
<evidence type="ECO:0000313" key="4">
    <source>
        <dbReference type="Proteomes" id="UP001497482"/>
    </source>
</evidence>
<feature type="chain" id="PRO_5043427325" evidence="2">
    <location>
        <begin position="23"/>
        <end position="91"/>
    </location>
</feature>
<dbReference type="Proteomes" id="UP001497482">
    <property type="component" value="Chromosome 13"/>
</dbReference>
<keyword evidence="4" id="KW-1185">Reference proteome</keyword>
<dbReference type="AlphaFoldDB" id="A0AAV2JPU5"/>
<gene>
    <name evidence="3" type="ORF">KC01_LOCUS9289</name>
</gene>
<accession>A0AAV2JPU5</accession>
<keyword evidence="2" id="KW-0732">Signal</keyword>
<dbReference type="EMBL" id="OZ035835">
    <property type="protein sequence ID" value="CAL1578062.1"/>
    <property type="molecule type" value="Genomic_DNA"/>
</dbReference>
<organism evidence="3 4">
    <name type="scientific">Knipowitschia caucasica</name>
    <name type="common">Caucasian dwarf goby</name>
    <name type="synonym">Pomatoschistus caucasicus</name>
    <dbReference type="NCBI Taxonomy" id="637954"/>
    <lineage>
        <taxon>Eukaryota</taxon>
        <taxon>Metazoa</taxon>
        <taxon>Chordata</taxon>
        <taxon>Craniata</taxon>
        <taxon>Vertebrata</taxon>
        <taxon>Euteleostomi</taxon>
        <taxon>Actinopterygii</taxon>
        <taxon>Neopterygii</taxon>
        <taxon>Teleostei</taxon>
        <taxon>Neoteleostei</taxon>
        <taxon>Acanthomorphata</taxon>
        <taxon>Gobiaria</taxon>
        <taxon>Gobiiformes</taxon>
        <taxon>Gobioidei</taxon>
        <taxon>Gobiidae</taxon>
        <taxon>Gobiinae</taxon>
        <taxon>Knipowitschia</taxon>
    </lineage>
</organism>
<evidence type="ECO:0000256" key="2">
    <source>
        <dbReference type="SAM" id="SignalP"/>
    </source>
</evidence>
<feature type="signal peptide" evidence="2">
    <location>
        <begin position="1"/>
        <end position="22"/>
    </location>
</feature>
<protein>
    <submittedName>
        <fullName evidence="3">Uncharacterized protein</fullName>
    </submittedName>
</protein>